<dbReference type="AlphaFoldDB" id="A0A3L6FMK9"/>
<comment type="similarity">
    <text evidence="1">Belongs to the mTERF family.</text>
</comment>
<dbReference type="EMBL" id="NCVQ01000004">
    <property type="protein sequence ID" value="PWZ34422.1"/>
    <property type="molecule type" value="Genomic_DNA"/>
</dbReference>
<keyword evidence="2" id="KW-0806">Transcription termination</keyword>
<dbReference type="SMR" id="A0A3L6FMK9"/>
<dbReference type="SMART" id="SM00733">
    <property type="entry name" value="Mterf"/>
    <property type="match status" value="5"/>
</dbReference>
<evidence type="ECO:0000313" key="5">
    <source>
        <dbReference type="Proteomes" id="UP000251960"/>
    </source>
</evidence>
<comment type="caution">
    <text evidence="4">The sequence shown here is derived from an EMBL/GenBank/DDBJ whole genome shotgun (WGS) entry which is preliminary data.</text>
</comment>
<dbReference type="KEGG" id="zma:100284682"/>
<name>A0A3L6FMK9_MAIZE</name>
<gene>
    <name evidence="4" type="primary">MTERF2_3</name>
    <name evidence="4" type="ORF">Zm00014a_043946</name>
</gene>
<dbReference type="Pfam" id="PF02536">
    <property type="entry name" value="mTERF"/>
    <property type="match status" value="1"/>
</dbReference>
<reference evidence="4 5" key="1">
    <citation type="journal article" date="2018" name="Nat. Genet.">
        <title>Extensive intraspecific gene order and gene structural variations between Mo17 and other maize genomes.</title>
        <authorList>
            <person name="Sun S."/>
            <person name="Zhou Y."/>
            <person name="Chen J."/>
            <person name="Shi J."/>
            <person name="Zhao H."/>
            <person name="Zhao H."/>
            <person name="Song W."/>
            <person name="Zhang M."/>
            <person name="Cui Y."/>
            <person name="Dong X."/>
            <person name="Liu H."/>
            <person name="Ma X."/>
            <person name="Jiao Y."/>
            <person name="Wang B."/>
            <person name="Wei X."/>
            <person name="Stein J.C."/>
            <person name="Glaubitz J.C."/>
            <person name="Lu F."/>
            <person name="Yu G."/>
            <person name="Liang C."/>
            <person name="Fengler K."/>
            <person name="Li B."/>
            <person name="Rafalski A."/>
            <person name="Schnable P.S."/>
            <person name="Ware D.H."/>
            <person name="Buckler E.S."/>
            <person name="Lai J."/>
        </authorList>
    </citation>
    <scope>NUCLEOTIDE SEQUENCE [LARGE SCALE GENOMIC DNA]</scope>
    <source>
        <strain evidence="5">cv. Missouri 17</strain>
        <tissue evidence="4">Seedling</tissue>
    </source>
</reference>
<dbReference type="GO" id="GO:0006353">
    <property type="term" value="P:DNA-templated transcription termination"/>
    <property type="evidence" value="ECO:0007669"/>
    <property type="project" value="UniProtKB-KW"/>
</dbReference>
<dbReference type="GO" id="GO:0003676">
    <property type="term" value="F:nucleic acid binding"/>
    <property type="evidence" value="ECO:0007669"/>
    <property type="project" value="InterPro"/>
</dbReference>
<dbReference type="Proteomes" id="UP000251960">
    <property type="component" value="Chromosome 3"/>
</dbReference>
<protein>
    <submittedName>
        <fullName evidence="4">Transcription termination factor MTERF2, chloroplastic</fullName>
    </submittedName>
</protein>
<keyword evidence="3" id="KW-0809">Transit peptide</keyword>
<evidence type="ECO:0000313" key="4">
    <source>
        <dbReference type="EMBL" id="PWZ34422.1"/>
    </source>
</evidence>
<keyword evidence="2" id="KW-0805">Transcription regulation</keyword>
<proteinExistence type="inferred from homology"/>
<evidence type="ECO:0000256" key="3">
    <source>
        <dbReference type="ARBA" id="ARBA00022946"/>
    </source>
</evidence>
<dbReference type="OrthoDB" id="637682at2759"/>
<dbReference type="PANTHER" id="PTHR13068:SF35">
    <property type="entry name" value="MITOCHONDRIAL TRANSCRIPTION TERMINATION FACTOR FAMILY PROTEIN"/>
    <property type="match status" value="1"/>
</dbReference>
<dbReference type="FunFam" id="1.25.70.10:FF:000001">
    <property type="entry name" value="Mitochondrial transcription termination factor-like"/>
    <property type="match status" value="1"/>
</dbReference>
<dbReference type="OMA" id="YASACKG"/>
<evidence type="ECO:0000256" key="1">
    <source>
        <dbReference type="ARBA" id="ARBA00007692"/>
    </source>
</evidence>
<accession>A0A3L6FMK9</accession>
<sequence length="388" mass="42981">MLRLQKHLSLRLQEHLLPLHRSASLIQLSLQRSLLSTGSATYSSPGHFAADDYLVSTCGLTREQAANAAKCISHWKSSSNADAVLSFLTGPALGLSNAEIALLVAKDPRVLSCSVDNTLRARLARFRSHGFSAAQISEFVRVAPCFFRKFNIDVKLGFWMPFLGSPDRFLRLVKRNFYLLSSDLDKVVKPNIQLLQECGLSIQEIGSLCVANPRLLTSKPDRIRAVLVRAGEMGVPRKTLLFRHAVTAVAGLCPETFASKLKMMANILGCSEAEVARMVQKNPLVLRRSMETIQRACEFLINVVGVGTNFILDKPTILMYSLERRLVPRHYVMKVLQDKGLMRKDHSFYTLAAISASVFCSRYVHPHKNVLPNLAAAYASGCNGKIAI</sequence>
<organism evidence="4 5">
    <name type="scientific">Zea mays</name>
    <name type="common">Maize</name>
    <dbReference type="NCBI Taxonomy" id="4577"/>
    <lineage>
        <taxon>Eukaryota</taxon>
        <taxon>Viridiplantae</taxon>
        <taxon>Streptophyta</taxon>
        <taxon>Embryophyta</taxon>
        <taxon>Tracheophyta</taxon>
        <taxon>Spermatophyta</taxon>
        <taxon>Magnoliopsida</taxon>
        <taxon>Liliopsida</taxon>
        <taxon>Poales</taxon>
        <taxon>Poaceae</taxon>
        <taxon>PACMAD clade</taxon>
        <taxon>Panicoideae</taxon>
        <taxon>Andropogonodae</taxon>
        <taxon>Andropogoneae</taxon>
        <taxon>Tripsacinae</taxon>
        <taxon>Zea</taxon>
    </lineage>
</organism>
<dbReference type="InterPro" id="IPR038538">
    <property type="entry name" value="MTERF_sf"/>
</dbReference>
<dbReference type="ExpressionAtlas" id="A0A3L6FMK9">
    <property type="expression patterns" value="baseline and differential"/>
</dbReference>
<dbReference type="InterPro" id="IPR003690">
    <property type="entry name" value="MTERF"/>
</dbReference>
<keyword evidence="2" id="KW-0804">Transcription</keyword>
<dbReference type="PANTHER" id="PTHR13068">
    <property type="entry name" value="CGI-12 PROTEIN-RELATED"/>
    <property type="match status" value="1"/>
</dbReference>
<evidence type="ECO:0000256" key="2">
    <source>
        <dbReference type="ARBA" id="ARBA00022472"/>
    </source>
</evidence>
<dbReference type="Gene3D" id="1.25.70.10">
    <property type="entry name" value="Transcription termination factor 3, mitochondrial"/>
    <property type="match status" value="1"/>
</dbReference>